<dbReference type="AlphaFoldDB" id="W4FYY7"/>
<protein>
    <recommendedName>
        <fullName evidence="1">PX domain-containing protein</fullName>
    </recommendedName>
</protein>
<dbReference type="GeneID" id="20814418"/>
<dbReference type="RefSeq" id="XP_009837905.1">
    <property type="nucleotide sequence ID" value="XM_009839603.1"/>
</dbReference>
<reference evidence="2" key="1">
    <citation type="submission" date="2013-12" db="EMBL/GenBank/DDBJ databases">
        <title>The Genome Sequence of Aphanomyces astaci APO3.</title>
        <authorList>
            <consortium name="The Broad Institute Genomics Platform"/>
            <person name="Russ C."/>
            <person name="Tyler B."/>
            <person name="van West P."/>
            <person name="Dieguez-Uribeondo J."/>
            <person name="Young S.K."/>
            <person name="Zeng Q."/>
            <person name="Gargeya S."/>
            <person name="Fitzgerald M."/>
            <person name="Abouelleil A."/>
            <person name="Alvarado L."/>
            <person name="Chapman S.B."/>
            <person name="Gainer-Dewar J."/>
            <person name="Goldberg J."/>
            <person name="Griggs A."/>
            <person name="Gujja S."/>
            <person name="Hansen M."/>
            <person name="Howarth C."/>
            <person name="Imamovic A."/>
            <person name="Ireland A."/>
            <person name="Larimer J."/>
            <person name="McCowan C."/>
            <person name="Murphy C."/>
            <person name="Pearson M."/>
            <person name="Poon T.W."/>
            <person name="Priest M."/>
            <person name="Roberts A."/>
            <person name="Saif S."/>
            <person name="Shea T."/>
            <person name="Sykes S."/>
            <person name="Wortman J."/>
            <person name="Nusbaum C."/>
            <person name="Birren B."/>
        </authorList>
    </citation>
    <scope>NUCLEOTIDE SEQUENCE [LARGE SCALE GENOMIC DNA]</scope>
    <source>
        <strain evidence="2">APO3</strain>
    </source>
</reference>
<dbReference type="Pfam" id="PF00787">
    <property type="entry name" value="PX"/>
    <property type="match status" value="1"/>
</dbReference>
<dbReference type="PANTHER" id="PTHR22775">
    <property type="entry name" value="SORTING NEXIN"/>
    <property type="match status" value="1"/>
</dbReference>
<evidence type="ECO:0000313" key="2">
    <source>
        <dbReference type="EMBL" id="ETV72677.1"/>
    </source>
</evidence>
<dbReference type="SUPFAM" id="SSF64268">
    <property type="entry name" value="PX domain"/>
    <property type="match status" value="1"/>
</dbReference>
<dbReference type="InterPro" id="IPR036871">
    <property type="entry name" value="PX_dom_sf"/>
</dbReference>
<sequence length="168" mass="18903">MFMGWCRPLESPRPSKFDHFGRESSRAAKLLLHVATEKSIDVDVVDHAVTSCGHDTFTVYIIVVTINGVASTVLRRYRQFFALHEQLRQSVYAAASTAFPDRLVLNNRSAALVRRRQDMLNVYLKALVADDSAGSSHPLRTFLGLEVEGNDASQYVGFEWTHRSGRFS</sequence>
<dbReference type="PROSITE" id="PS50195">
    <property type="entry name" value="PX"/>
    <property type="match status" value="1"/>
</dbReference>
<feature type="domain" description="PX" evidence="1">
    <location>
        <begin position="38"/>
        <end position="149"/>
    </location>
</feature>
<dbReference type="EMBL" id="KI913153">
    <property type="protein sequence ID" value="ETV72677.1"/>
    <property type="molecule type" value="Genomic_DNA"/>
</dbReference>
<dbReference type="Gene3D" id="3.30.1520.10">
    <property type="entry name" value="Phox-like domain"/>
    <property type="match status" value="1"/>
</dbReference>
<dbReference type="VEuPathDB" id="FungiDB:H257_12422"/>
<dbReference type="SMART" id="SM00312">
    <property type="entry name" value="PX"/>
    <property type="match status" value="1"/>
</dbReference>
<dbReference type="CDD" id="cd06093">
    <property type="entry name" value="PX_domain"/>
    <property type="match status" value="1"/>
</dbReference>
<proteinExistence type="predicted"/>
<dbReference type="InterPro" id="IPR001683">
    <property type="entry name" value="PX_dom"/>
</dbReference>
<organism evidence="2">
    <name type="scientific">Aphanomyces astaci</name>
    <name type="common">Crayfish plague agent</name>
    <dbReference type="NCBI Taxonomy" id="112090"/>
    <lineage>
        <taxon>Eukaryota</taxon>
        <taxon>Sar</taxon>
        <taxon>Stramenopiles</taxon>
        <taxon>Oomycota</taxon>
        <taxon>Saprolegniomycetes</taxon>
        <taxon>Saprolegniales</taxon>
        <taxon>Verrucalvaceae</taxon>
        <taxon>Aphanomyces</taxon>
    </lineage>
</organism>
<evidence type="ECO:0000259" key="1">
    <source>
        <dbReference type="PROSITE" id="PS50195"/>
    </source>
</evidence>
<dbReference type="GO" id="GO:0035091">
    <property type="term" value="F:phosphatidylinositol binding"/>
    <property type="evidence" value="ECO:0007669"/>
    <property type="project" value="InterPro"/>
</dbReference>
<gene>
    <name evidence="2" type="ORF">H257_12422</name>
</gene>
<dbReference type="PANTHER" id="PTHR22775:SF3">
    <property type="entry name" value="SORTING NEXIN-13"/>
    <property type="match status" value="1"/>
</dbReference>
<dbReference type="STRING" id="112090.W4FYY7"/>
<name>W4FYY7_APHAT</name>
<accession>W4FYY7</accession>
<dbReference type="OrthoDB" id="3176171at2759"/>